<dbReference type="Proteomes" id="UP000479000">
    <property type="component" value="Unassembled WGS sequence"/>
</dbReference>
<sequence length="113" mass="13019">MSEELCKFCTGVHFSIAKTNFTIYRYSLNSEFSTGNIIPKEKHHYSIPVSSLSMGSTSERFTQVIRWKNPKRPRDFGLRREEKQARGWSDVRNPCGRRFHCQDPSSGSPQTSS</sequence>
<dbReference type="EMBL" id="CADCXU010023038">
    <property type="protein sequence ID" value="CAB0010457.1"/>
    <property type="molecule type" value="Genomic_DNA"/>
</dbReference>
<dbReference type="AlphaFoldDB" id="A0A6H5H0A5"/>
<gene>
    <name evidence="1" type="ORF">NTEN_LOCUS15501</name>
</gene>
<evidence type="ECO:0000313" key="2">
    <source>
        <dbReference type="Proteomes" id="UP000479000"/>
    </source>
</evidence>
<reference evidence="1 2" key="1">
    <citation type="submission" date="2020-02" db="EMBL/GenBank/DDBJ databases">
        <authorList>
            <person name="Ferguson B K."/>
        </authorList>
    </citation>
    <scope>NUCLEOTIDE SEQUENCE [LARGE SCALE GENOMIC DNA]</scope>
</reference>
<proteinExistence type="predicted"/>
<keyword evidence="2" id="KW-1185">Reference proteome</keyword>
<name>A0A6H5H0A5_9HEMI</name>
<organism evidence="1 2">
    <name type="scientific">Nesidiocoris tenuis</name>
    <dbReference type="NCBI Taxonomy" id="355587"/>
    <lineage>
        <taxon>Eukaryota</taxon>
        <taxon>Metazoa</taxon>
        <taxon>Ecdysozoa</taxon>
        <taxon>Arthropoda</taxon>
        <taxon>Hexapoda</taxon>
        <taxon>Insecta</taxon>
        <taxon>Pterygota</taxon>
        <taxon>Neoptera</taxon>
        <taxon>Paraneoptera</taxon>
        <taxon>Hemiptera</taxon>
        <taxon>Heteroptera</taxon>
        <taxon>Panheteroptera</taxon>
        <taxon>Cimicomorpha</taxon>
        <taxon>Miridae</taxon>
        <taxon>Dicyphina</taxon>
        <taxon>Nesidiocoris</taxon>
    </lineage>
</organism>
<evidence type="ECO:0000313" key="1">
    <source>
        <dbReference type="EMBL" id="CAB0010457.1"/>
    </source>
</evidence>
<protein>
    <submittedName>
        <fullName evidence="1">Uncharacterized protein</fullName>
    </submittedName>
</protein>
<accession>A0A6H5H0A5</accession>